<reference evidence="1" key="2">
    <citation type="submission" date="2017-08" db="EMBL/GenBank/DDBJ databases">
        <title>Genome sequence of Candidatus Hamiltonella defensa from Acyrthosiphon pisum strain MI47.</title>
        <authorList>
            <person name="Patel V.A."/>
            <person name="Chevignon G."/>
            <person name="Russell J.A."/>
            <person name="Oliver K.M."/>
        </authorList>
    </citation>
    <scope>NUCLEOTIDE SEQUENCE</scope>
    <source>
        <strain evidence="1">MI47</strain>
    </source>
</reference>
<dbReference type="Proteomes" id="UP000792865">
    <property type="component" value="Chromosome"/>
</dbReference>
<protein>
    <submittedName>
        <fullName evidence="2">Uncharacterized protein</fullName>
    </submittedName>
</protein>
<gene>
    <name evidence="2" type="ORF">BJP41_08470</name>
    <name evidence="1" type="ORF">CJJ18_08295</name>
</gene>
<sequence length="71" mass="7960">MLYFNSLCFSDNASISVLLKFLYIFITLSLPYGYPLPINIFLYESVIGIAFYLPETIRFKPSDHGAVGASS</sequence>
<evidence type="ECO:0000313" key="2">
    <source>
        <dbReference type="EMBL" id="ATW30341.1"/>
    </source>
</evidence>
<evidence type="ECO:0000313" key="3">
    <source>
        <dbReference type="Proteomes" id="UP000230008"/>
    </source>
</evidence>
<accession>A0A2D3T481</accession>
<dbReference type="Proteomes" id="UP000230008">
    <property type="component" value="Chromosome"/>
</dbReference>
<reference evidence="2" key="4">
    <citation type="journal article" date="2018" name="Genome Biol. Evol.">
        <title>Culture-Facilitated Comparative Genomics of the Facultative Symbiont Hamiltonella defensa.</title>
        <authorList>
            <person name="Chevignon G."/>
            <person name="Boyd B.M."/>
            <person name="Brandt J.W."/>
            <person name="Oliver K.M."/>
            <person name="Strand M.R."/>
        </authorList>
    </citation>
    <scope>NUCLEOTIDE SEQUENCE</scope>
    <source>
        <strain evidence="2">A2C</strain>
    </source>
</reference>
<reference evidence="3" key="3">
    <citation type="submission" date="2017-11" db="EMBL/GenBank/DDBJ databases">
        <title>PacBio sequencing of new strain of the secondary endosymbiont Candidatus Hamiltonella defensa.</title>
        <authorList>
            <person name="Strand M.R."/>
            <person name="Oliver K."/>
        </authorList>
    </citation>
    <scope>NUCLEOTIDE SEQUENCE [LARGE SCALE GENOMIC DNA]</scope>
    <source>
        <strain evidence="3">A2C</strain>
    </source>
</reference>
<proteinExistence type="predicted"/>
<reference evidence="3" key="1">
    <citation type="submission" date="2016-10" db="EMBL/GenBank/DDBJ databases">
        <authorList>
            <person name="Chevignon G."/>
        </authorList>
    </citation>
    <scope>NUCLEOTIDE SEQUENCE [LARGE SCALE GENOMIC DNA]</scope>
    <source>
        <strain evidence="3">A2C</strain>
    </source>
</reference>
<name>A0A2D3T481_9ENTR</name>
<dbReference type="EMBL" id="CP017606">
    <property type="protein sequence ID" value="ATW30341.1"/>
    <property type="molecule type" value="Genomic_DNA"/>
</dbReference>
<evidence type="ECO:0000313" key="1">
    <source>
        <dbReference type="EMBL" id="ASV33978.1"/>
    </source>
</evidence>
<organism evidence="2 3">
    <name type="scientific">Candidatus Williamhamiltonella defendens</name>
    <dbReference type="NCBI Taxonomy" id="138072"/>
    <lineage>
        <taxon>Bacteria</taxon>
        <taxon>Pseudomonadati</taxon>
        <taxon>Pseudomonadota</taxon>
        <taxon>Gammaproteobacteria</taxon>
        <taxon>Enterobacterales</taxon>
        <taxon>Enterobacteriaceae</taxon>
        <taxon>aphid secondary symbionts</taxon>
        <taxon>Candidatus Williamhamiltonella</taxon>
    </lineage>
</organism>
<dbReference type="AlphaFoldDB" id="A0A2D3T481"/>
<dbReference type="EMBL" id="CP022932">
    <property type="protein sequence ID" value="ASV33978.1"/>
    <property type="molecule type" value="Genomic_DNA"/>
</dbReference>